<protein>
    <submittedName>
        <fullName evidence="1">YggS family pyridoxal phosphate-dependent enzyme</fullName>
    </submittedName>
</protein>
<dbReference type="SUPFAM" id="SSF51419">
    <property type="entry name" value="PLP-binding barrel"/>
    <property type="match status" value="1"/>
</dbReference>
<reference evidence="1 2" key="1">
    <citation type="submission" date="2018-02" db="EMBL/GenBank/DDBJ databases">
        <title>Draft genome sequence of Ochrobactrum oryzae found in Brazil.</title>
        <authorList>
            <person name="Cerdeira L."/>
            <person name="Andrade F."/>
            <person name="Zacariotto T."/>
            <person name="Barbosa B."/>
            <person name="Santos S."/>
            <person name="Cassetari V."/>
            <person name="Lincopan N."/>
        </authorList>
    </citation>
    <scope>NUCLEOTIDE SEQUENCE [LARGE SCALE GENOMIC DNA]</scope>
    <source>
        <strain evidence="1 2">OA447</strain>
    </source>
</reference>
<feature type="non-terminal residue" evidence="1">
    <location>
        <position position="1"/>
    </location>
</feature>
<name>A0A2S7IU15_9HYPH</name>
<sequence>TTGEESKYRLHPDELMSFAERLLDYPRLKPKGLMTHASFSADTERVRTCIQLLRDMRDRAITITPGLTQQSMGCL</sequence>
<organism evidence="1 2">
    <name type="scientific">Brucella oryzae</name>
    <dbReference type="NCBI Taxonomy" id="335286"/>
    <lineage>
        <taxon>Bacteria</taxon>
        <taxon>Pseudomonadati</taxon>
        <taxon>Pseudomonadota</taxon>
        <taxon>Alphaproteobacteria</taxon>
        <taxon>Hyphomicrobiales</taxon>
        <taxon>Brucellaceae</taxon>
        <taxon>Brucella/Ochrobactrum group</taxon>
        <taxon>Brucella</taxon>
    </lineage>
</organism>
<evidence type="ECO:0000313" key="1">
    <source>
        <dbReference type="EMBL" id="PQA71504.1"/>
    </source>
</evidence>
<dbReference type="EMBL" id="PTRC01000155">
    <property type="protein sequence ID" value="PQA71504.1"/>
    <property type="molecule type" value="Genomic_DNA"/>
</dbReference>
<gene>
    <name evidence="1" type="ORF">C3731_21755</name>
</gene>
<dbReference type="Gene3D" id="3.20.20.10">
    <property type="entry name" value="Alanine racemase"/>
    <property type="match status" value="1"/>
</dbReference>
<accession>A0A2S7IU15</accession>
<dbReference type="InterPro" id="IPR029066">
    <property type="entry name" value="PLP-binding_barrel"/>
</dbReference>
<comment type="caution">
    <text evidence="1">The sequence shown here is derived from an EMBL/GenBank/DDBJ whole genome shotgun (WGS) entry which is preliminary data.</text>
</comment>
<keyword evidence="2" id="KW-1185">Reference proteome</keyword>
<dbReference type="AlphaFoldDB" id="A0A2S7IU15"/>
<proteinExistence type="predicted"/>
<evidence type="ECO:0000313" key="2">
    <source>
        <dbReference type="Proteomes" id="UP000238493"/>
    </source>
</evidence>
<dbReference type="Proteomes" id="UP000238493">
    <property type="component" value="Unassembled WGS sequence"/>
</dbReference>